<reference evidence="1" key="1">
    <citation type="submission" date="2019-08" db="EMBL/GenBank/DDBJ databases">
        <authorList>
            <person name="Kucharzyk K."/>
            <person name="Murdoch R.W."/>
            <person name="Higgins S."/>
            <person name="Loffler F."/>
        </authorList>
    </citation>
    <scope>NUCLEOTIDE SEQUENCE</scope>
</reference>
<proteinExistence type="predicted"/>
<comment type="caution">
    <text evidence="1">The sequence shown here is derived from an EMBL/GenBank/DDBJ whole genome shotgun (WGS) entry which is preliminary data.</text>
</comment>
<sequence>MFYICDGLIADKQNRSDRSISTDAEGFYNLKVLKIIQGSNRNKRNITNTFCKILCANGRINNTQLRVQAIIGIQQSEMIGIGVEITDKRNIHEIVK</sequence>
<dbReference type="EMBL" id="VSSQ01001322">
    <property type="protein sequence ID" value="MPM07311.1"/>
    <property type="molecule type" value="Genomic_DNA"/>
</dbReference>
<evidence type="ECO:0000313" key="1">
    <source>
        <dbReference type="EMBL" id="MPM07311.1"/>
    </source>
</evidence>
<protein>
    <submittedName>
        <fullName evidence="1">Uncharacterized protein</fullName>
    </submittedName>
</protein>
<organism evidence="1">
    <name type="scientific">bioreactor metagenome</name>
    <dbReference type="NCBI Taxonomy" id="1076179"/>
    <lineage>
        <taxon>unclassified sequences</taxon>
        <taxon>metagenomes</taxon>
        <taxon>ecological metagenomes</taxon>
    </lineage>
</organism>
<gene>
    <name evidence="1" type="ORF">SDC9_53617</name>
</gene>
<name>A0A644WUP1_9ZZZZ</name>
<dbReference type="AlphaFoldDB" id="A0A644WUP1"/>
<accession>A0A644WUP1</accession>